<dbReference type="EC" id="1.17.4.1" evidence="3"/>
<dbReference type="GO" id="GO:0009263">
    <property type="term" value="P:deoxyribonucleotide biosynthetic process"/>
    <property type="evidence" value="ECO:0007669"/>
    <property type="project" value="InterPro"/>
</dbReference>
<dbReference type="InterPro" id="IPR012348">
    <property type="entry name" value="RNR-like"/>
</dbReference>
<dbReference type="STRING" id="2880.D8LPF4"/>
<dbReference type="AlphaFoldDB" id="D8LPF4"/>
<gene>
    <name evidence="3" type="ORF">Esi_0052_0134</name>
</gene>
<reference evidence="3 4" key="1">
    <citation type="journal article" date="2010" name="Nature">
        <title>The Ectocarpus genome and the independent evolution of multicellularity in brown algae.</title>
        <authorList>
            <person name="Cock J.M."/>
            <person name="Sterck L."/>
            <person name="Rouze P."/>
            <person name="Scornet D."/>
            <person name="Allen A.E."/>
            <person name="Amoutzias G."/>
            <person name="Anthouard V."/>
            <person name="Artiguenave F."/>
            <person name="Aury J.M."/>
            <person name="Badger J.H."/>
            <person name="Beszteri B."/>
            <person name="Billiau K."/>
            <person name="Bonnet E."/>
            <person name="Bothwell J.H."/>
            <person name="Bowler C."/>
            <person name="Boyen C."/>
            <person name="Brownlee C."/>
            <person name="Carrano C.J."/>
            <person name="Charrier B."/>
            <person name="Cho G.Y."/>
            <person name="Coelho S.M."/>
            <person name="Collen J."/>
            <person name="Corre E."/>
            <person name="Da Silva C."/>
            <person name="Delage L."/>
            <person name="Delaroque N."/>
            <person name="Dittami S.M."/>
            <person name="Doulbeau S."/>
            <person name="Elias M."/>
            <person name="Farnham G."/>
            <person name="Gachon C.M."/>
            <person name="Gschloessl B."/>
            <person name="Heesch S."/>
            <person name="Jabbari K."/>
            <person name="Jubin C."/>
            <person name="Kawai H."/>
            <person name="Kimura K."/>
            <person name="Kloareg B."/>
            <person name="Kupper F.C."/>
            <person name="Lang D."/>
            <person name="Le Bail A."/>
            <person name="Leblanc C."/>
            <person name="Lerouge P."/>
            <person name="Lohr M."/>
            <person name="Lopez P.J."/>
            <person name="Martens C."/>
            <person name="Maumus F."/>
            <person name="Michel G."/>
            <person name="Miranda-Saavedra D."/>
            <person name="Morales J."/>
            <person name="Moreau H."/>
            <person name="Motomura T."/>
            <person name="Nagasato C."/>
            <person name="Napoli C.A."/>
            <person name="Nelson D.R."/>
            <person name="Nyvall-Collen P."/>
            <person name="Peters A.F."/>
            <person name="Pommier C."/>
            <person name="Potin P."/>
            <person name="Poulain J."/>
            <person name="Quesneville H."/>
            <person name="Read B."/>
            <person name="Rensing S.A."/>
            <person name="Ritter A."/>
            <person name="Rousvoal S."/>
            <person name="Samanta M."/>
            <person name="Samson G."/>
            <person name="Schroeder D.C."/>
            <person name="Segurens B."/>
            <person name="Strittmatter M."/>
            <person name="Tonon T."/>
            <person name="Tregear J.W."/>
            <person name="Valentin K."/>
            <person name="von Dassow P."/>
            <person name="Yamagishi T."/>
            <person name="Van de Peer Y."/>
            <person name="Wincker P."/>
        </authorList>
    </citation>
    <scope>NUCLEOTIDE SEQUENCE [LARGE SCALE GENOMIC DNA]</scope>
    <source>
        <strain evidence="4">Ec32 / CCAP1310/4</strain>
    </source>
</reference>
<organism evidence="3 4">
    <name type="scientific">Ectocarpus siliculosus</name>
    <name type="common">Brown alga</name>
    <name type="synonym">Conferva siliculosa</name>
    <dbReference type="NCBI Taxonomy" id="2880"/>
    <lineage>
        <taxon>Eukaryota</taxon>
        <taxon>Sar</taxon>
        <taxon>Stramenopiles</taxon>
        <taxon>Ochrophyta</taxon>
        <taxon>PX clade</taxon>
        <taxon>Phaeophyceae</taxon>
        <taxon>Ectocarpales</taxon>
        <taxon>Ectocarpaceae</taxon>
        <taxon>Ectocarpus</taxon>
    </lineage>
</organism>
<dbReference type="InterPro" id="IPR033909">
    <property type="entry name" value="RNR_small"/>
</dbReference>
<evidence type="ECO:0000313" key="4">
    <source>
        <dbReference type="Proteomes" id="UP000002630"/>
    </source>
</evidence>
<dbReference type="InterPro" id="IPR002109">
    <property type="entry name" value="Glutaredoxin"/>
</dbReference>
<dbReference type="SUPFAM" id="SSF52833">
    <property type="entry name" value="Thioredoxin-like"/>
    <property type="match status" value="1"/>
</dbReference>
<protein>
    <submittedName>
        <fullName evidence="3">EsV-1-128</fullName>
        <ecNumber evidence="3">1.17.4.1</ecNumber>
    </submittedName>
</protein>
<accession>D8LPF4</accession>
<dbReference type="EMBL" id="FN649741">
    <property type="protein sequence ID" value="CBN80426.1"/>
    <property type="molecule type" value="Genomic_DNA"/>
</dbReference>
<dbReference type="Proteomes" id="UP000002630">
    <property type="component" value="Linkage Group LG16"/>
</dbReference>
<dbReference type="InterPro" id="IPR009078">
    <property type="entry name" value="Ferritin-like_SF"/>
</dbReference>
<dbReference type="PANTHER" id="PTHR23409:SF18">
    <property type="entry name" value="RIBONUCLEOSIDE-DIPHOSPHATE REDUCTASE SUBUNIT M2"/>
    <property type="match status" value="1"/>
</dbReference>
<dbReference type="InterPro" id="IPR036249">
    <property type="entry name" value="Thioredoxin-like_sf"/>
</dbReference>
<dbReference type="CDD" id="cd01049">
    <property type="entry name" value="RNRR2"/>
    <property type="match status" value="1"/>
</dbReference>
<keyword evidence="4" id="KW-1185">Reference proteome</keyword>
<sequence length="419" mass="48624">MFTYKKITLYKISGCSVCDQALEYLRKRDVSPVVYLVCNDTPDMKELVETTRCSTFPQIFVDSVFIGGFSDLKKTTIHLPTEFRRKEVEGEIVEPMCVEEEDFDRFILFNGKTEHEYADVFQLYKKQTALFWVVEEIDMSGDSKDWDDASSDEKHFLKLVLAFFASLDQIVMENIGLNFKNEIVIPQIRQHFAIQEATEAVHGESYSLLIQTYFRDTEEQRHVMRSIQTMPIIEKKALWAEKWMNPETASLAERLVGFTCLEGVQFSGSFCAIYWLKKRQKFKGLSFANSLIARDEGLHATASVLIYKHLRNKLPQERVHEIFEHAVSVECEFISSALPVALIGISEKSMTEYIKFVADYWLNQLGYDKVYNCANPFEWMDMISLQGKTNFFENRVAEYSKPGVLLDREKQQFCTDADF</sequence>
<proteinExistence type="inferred from homology"/>
<dbReference type="Pfam" id="PF00462">
    <property type="entry name" value="Glutaredoxin"/>
    <property type="match status" value="1"/>
</dbReference>
<feature type="domain" description="Glutaredoxin" evidence="2">
    <location>
        <begin position="7"/>
        <end position="66"/>
    </location>
</feature>
<comment type="similarity">
    <text evidence="1">Belongs to the ribonucleoside diphosphate reductase small chain family.</text>
</comment>
<dbReference type="PANTHER" id="PTHR23409">
    <property type="entry name" value="RIBONUCLEOSIDE-DIPHOSPHATE REDUCTASE SMALL CHAIN"/>
    <property type="match status" value="1"/>
</dbReference>
<dbReference type="GO" id="GO:0004748">
    <property type="term" value="F:ribonucleoside-diphosphate reductase activity, thioredoxin disulfide as acceptor"/>
    <property type="evidence" value="ECO:0007669"/>
    <property type="project" value="UniProtKB-EC"/>
</dbReference>
<dbReference type="EMBL" id="FN648730">
    <property type="protein sequence ID" value="CBN80426.1"/>
    <property type="molecule type" value="Genomic_DNA"/>
</dbReference>
<dbReference type="OrthoDB" id="10317964at2759"/>
<keyword evidence="3" id="KW-0560">Oxidoreductase</keyword>
<dbReference type="InterPro" id="IPR000358">
    <property type="entry name" value="RNR_small_fam"/>
</dbReference>
<dbReference type="eggNOG" id="KOG1567">
    <property type="taxonomic scope" value="Eukaryota"/>
</dbReference>
<dbReference type="PROSITE" id="PS51354">
    <property type="entry name" value="GLUTAREDOXIN_2"/>
    <property type="match status" value="1"/>
</dbReference>
<dbReference type="InParanoid" id="D8LPF4"/>
<dbReference type="SUPFAM" id="SSF47240">
    <property type="entry name" value="Ferritin-like"/>
    <property type="match status" value="1"/>
</dbReference>
<name>D8LPF4_ECTSI</name>
<evidence type="ECO:0000313" key="3">
    <source>
        <dbReference type="EMBL" id="CBN80426.1"/>
    </source>
</evidence>
<evidence type="ECO:0000259" key="2">
    <source>
        <dbReference type="Pfam" id="PF00462"/>
    </source>
</evidence>
<dbReference type="Gene3D" id="1.10.620.20">
    <property type="entry name" value="Ribonucleotide Reductase, subunit A"/>
    <property type="match status" value="1"/>
</dbReference>
<dbReference type="Gene3D" id="3.40.30.10">
    <property type="entry name" value="Glutaredoxin"/>
    <property type="match status" value="1"/>
</dbReference>
<dbReference type="OMA" id="CEFISSA"/>
<evidence type="ECO:0000256" key="1">
    <source>
        <dbReference type="ARBA" id="ARBA00009303"/>
    </source>
</evidence>
<dbReference type="Pfam" id="PF00268">
    <property type="entry name" value="Ribonuc_red_sm"/>
    <property type="match status" value="1"/>
</dbReference>